<dbReference type="EMBL" id="AP019620">
    <property type="protein sequence ID" value="BBJ37733.1"/>
    <property type="molecule type" value="Genomic_DNA"/>
</dbReference>
<dbReference type="AlphaFoldDB" id="A0A499UAP2"/>
<name>A0A499UAP2_9ACTN</name>
<accession>A0A499UAP2</accession>
<organism evidence="1 2">
    <name type="scientific">Streptomyces antimycoticus</name>
    <dbReference type="NCBI Taxonomy" id="68175"/>
    <lineage>
        <taxon>Bacteria</taxon>
        <taxon>Bacillati</taxon>
        <taxon>Actinomycetota</taxon>
        <taxon>Actinomycetes</taxon>
        <taxon>Kitasatosporales</taxon>
        <taxon>Streptomycetaceae</taxon>
        <taxon>Streptomyces</taxon>
        <taxon>Streptomyces violaceusniger group</taxon>
    </lineage>
</organism>
<protein>
    <submittedName>
        <fullName evidence="1">Uncharacterized protein</fullName>
    </submittedName>
</protein>
<proteinExistence type="predicted"/>
<evidence type="ECO:0000313" key="1">
    <source>
        <dbReference type="EMBL" id="BBJ37733.1"/>
    </source>
</evidence>
<sequence>MAVGNFPKGARRMACPAGLILADVCDGYPPVLFSSVLTYGSFETVAVVHRVLALGKSDWQP</sequence>
<evidence type="ECO:0000313" key="2">
    <source>
        <dbReference type="Proteomes" id="UP000463951"/>
    </source>
</evidence>
<dbReference type="Proteomes" id="UP000463951">
    <property type="component" value="Chromosome"/>
</dbReference>
<gene>
    <name evidence="1" type="ORF">SSPO_004510</name>
</gene>
<reference evidence="1 2" key="1">
    <citation type="journal article" date="2020" name="Int. J. Syst. Evol. Microbiol.">
        <title>Reclassification of Streptomyces castelarensis and Streptomyces sporoclivatus as later heterotypic synonyms of Streptomyces antimycoticus.</title>
        <authorList>
            <person name="Komaki H."/>
            <person name="Tamura T."/>
        </authorList>
    </citation>
    <scope>NUCLEOTIDE SEQUENCE [LARGE SCALE GENOMIC DNA]</scope>
    <source>
        <strain evidence="1 2">NBRC 100767</strain>
    </source>
</reference>